<evidence type="ECO:0000313" key="3">
    <source>
        <dbReference type="EMBL" id="KXU36814.1"/>
    </source>
</evidence>
<dbReference type="Pfam" id="PF03819">
    <property type="entry name" value="MazG"/>
    <property type="match status" value="1"/>
</dbReference>
<dbReference type="OrthoDB" id="9808939at2"/>
<name>A0A139SQM9_9BACT</name>
<dbReference type="SUPFAM" id="SSF101386">
    <property type="entry name" value="all-alpha NTP pyrophosphatases"/>
    <property type="match status" value="1"/>
</dbReference>
<dbReference type="InterPro" id="IPR048015">
    <property type="entry name" value="NTP-PPase_MazG-like_N"/>
</dbReference>
<dbReference type="GO" id="GO:0006950">
    <property type="term" value="P:response to stress"/>
    <property type="evidence" value="ECO:0007669"/>
    <property type="project" value="UniProtKB-ARBA"/>
</dbReference>
<sequence length="255" mass="27777">MSQAFDELRHTVARLRGPGGCPWDQEQTHESLVRCLIDEVSELIETIDQADMPHMREELGDVLLQVVFHAQLAEEAGHFDLDAVARELNEKLIRRHPHVFGAANADGAAGGYGPLIDSAEKVLTQWEAIKAQEKAARQNEAGGSSPDAASGAAAGQRAPAEPLFKSLPPRLPALLFAENVWKQCRKKELGTRLPSVDREAVSTRAAGLTEAELGRALFELSAAAQQAGLNPEDALRRWTNRLIAEAEACARTPRR</sequence>
<evidence type="ECO:0000256" key="1">
    <source>
        <dbReference type="SAM" id="MobiDB-lite"/>
    </source>
</evidence>
<gene>
    <name evidence="3" type="ORF">AXK11_03180</name>
</gene>
<comment type="caution">
    <text evidence="3">The sequence shown here is derived from an EMBL/GenBank/DDBJ whole genome shotgun (WGS) entry which is preliminary data.</text>
</comment>
<dbReference type="FunFam" id="1.10.287.1080:FF:000001">
    <property type="entry name" value="Nucleoside triphosphate pyrophosphohydrolase"/>
    <property type="match status" value="1"/>
</dbReference>
<dbReference type="GO" id="GO:0046052">
    <property type="term" value="P:UTP catabolic process"/>
    <property type="evidence" value="ECO:0007669"/>
    <property type="project" value="TreeGrafter"/>
</dbReference>
<dbReference type="GO" id="GO:0047429">
    <property type="term" value="F:nucleoside triphosphate diphosphatase activity"/>
    <property type="evidence" value="ECO:0007669"/>
    <property type="project" value="TreeGrafter"/>
</dbReference>
<dbReference type="GO" id="GO:0046076">
    <property type="term" value="P:dTTP catabolic process"/>
    <property type="evidence" value="ECO:0007669"/>
    <property type="project" value="TreeGrafter"/>
</dbReference>
<dbReference type="NCBIfam" id="TIGR00444">
    <property type="entry name" value="mazG"/>
    <property type="match status" value="1"/>
</dbReference>
<dbReference type="STRING" id="1548207.AXK11_03180"/>
<keyword evidence="3" id="KW-0378">Hydrolase</keyword>
<dbReference type="PANTHER" id="PTHR30522:SF0">
    <property type="entry name" value="NUCLEOSIDE TRIPHOSPHATE PYROPHOSPHOHYDROLASE"/>
    <property type="match status" value="1"/>
</dbReference>
<dbReference type="PANTHER" id="PTHR30522">
    <property type="entry name" value="NUCLEOSIDE TRIPHOSPHATE PYROPHOSPHOHYDROLASE"/>
    <property type="match status" value="1"/>
</dbReference>
<feature type="domain" description="NTP pyrophosphohydrolase MazG-like" evidence="2">
    <location>
        <begin position="27"/>
        <end position="100"/>
    </location>
</feature>
<feature type="compositionally biased region" description="Low complexity" evidence="1">
    <location>
        <begin position="141"/>
        <end position="157"/>
    </location>
</feature>
<dbReference type="GO" id="GO:0046047">
    <property type="term" value="P:TTP catabolic process"/>
    <property type="evidence" value="ECO:0007669"/>
    <property type="project" value="TreeGrafter"/>
</dbReference>
<dbReference type="Gene3D" id="1.10.287.1080">
    <property type="entry name" value="MazG-like"/>
    <property type="match status" value="2"/>
</dbReference>
<reference evidence="4" key="1">
    <citation type="submission" date="2016-02" db="EMBL/GenBank/DDBJ databases">
        <authorList>
            <person name="Sanders J.G."/>
            <person name="Lin J.Y."/>
            <person name="Wertz J.T."/>
            <person name="Russell J.A."/>
            <person name="Moreau C.S."/>
            <person name="Powell S."/>
        </authorList>
    </citation>
    <scope>NUCLEOTIDE SEQUENCE [LARGE SCALE GENOMIC DNA]</scope>
    <source>
        <strain evidence="4">CAG34</strain>
    </source>
</reference>
<accession>A0A139SQM9</accession>
<dbReference type="InterPro" id="IPR011551">
    <property type="entry name" value="NTP_PyrPHydrolase_MazG"/>
</dbReference>
<dbReference type="GO" id="GO:0046061">
    <property type="term" value="P:dATP catabolic process"/>
    <property type="evidence" value="ECO:0007669"/>
    <property type="project" value="TreeGrafter"/>
</dbReference>
<evidence type="ECO:0000259" key="2">
    <source>
        <dbReference type="Pfam" id="PF03819"/>
    </source>
</evidence>
<evidence type="ECO:0000313" key="4">
    <source>
        <dbReference type="Proteomes" id="UP000070058"/>
    </source>
</evidence>
<keyword evidence="4" id="KW-1185">Reference proteome</keyword>
<dbReference type="RefSeq" id="WP_068629183.1">
    <property type="nucleotide sequence ID" value="NZ_LSZQ01000028.1"/>
</dbReference>
<feature type="region of interest" description="Disordered" evidence="1">
    <location>
        <begin position="133"/>
        <end position="157"/>
    </location>
</feature>
<organism evidence="3 4">
    <name type="scientific">Cephaloticoccus primus</name>
    <dbReference type="NCBI Taxonomy" id="1548207"/>
    <lineage>
        <taxon>Bacteria</taxon>
        <taxon>Pseudomonadati</taxon>
        <taxon>Verrucomicrobiota</taxon>
        <taxon>Opitutia</taxon>
        <taxon>Opitutales</taxon>
        <taxon>Opitutaceae</taxon>
        <taxon>Cephaloticoccus</taxon>
    </lineage>
</organism>
<dbReference type="EMBL" id="LSZQ01000028">
    <property type="protein sequence ID" value="KXU36814.1"/>
    <property type="molecule type" value="Genomic_DNA"/>
</dbReference>
<dbReference type="InterPro" id="IPR004518">
    <property type="entry name" value="MazG-like_dom"/>
</dbReference>
<dbReference type="CDD" id="cd11528">
    <property type="entry name" value="NTP-PPase_MazG_Nterm"/>
    <property type="match status" value="1"/>
</dbReference>
<dbReference type="GO" id="GO:0006203">
    <property type="term" value="P:dGTP catabolic process"/>
    <property type="evidence" value="ECO:0007669"/>
    <property type="project" value="TreeGrafter"/>
</dbReference>
<proteinExistence type="predicted"/>
<protein>
    <submittedName>
        <fullName evidence="3">Nucleotide pyrophosphohydrolase</fullName>
    </submittedName>
</protein>
<dbReference type="GO" id="GO:0046081">
    <property type="term" value="P:dUTP catabolic process"/>
    <property type="evidence" value="ECO:0007669"/>
    <property type="project" value="TreeGrafter"/>
</dbReference>
<dbReference type="Proteomes" id="UP000070058">
    <property type="component" value="Unassembled WGS sequence"/>
</dbReference>
<dbReference type="AlphaFoldDB" id="A0A139SQM9"/>